<dbReference type="Pfam" id="PF00773">
    <property type="entry name" value="RNB"/>
    <property type="match status" value="1"/>
</dbReference>
<dbReference type="GO" id="GO:0000175">
    <property type="term" value="F:3'-5'-RNA exonuclease activity"/>
    <property type="evidence" value="ECO:0007669"/>
    <property type="project" value="TreeGrafter"/>
</dbReference>
<protein>
    <recommendedName>
        <fullName evidence="1">RNB domain-containing protein</fullName>
    </recommendedName>
</protein>
<dbReference type="AlphaFoldDB" id="A0A6C0CQ07"/>
<dbReference type="InterPro" id="IPR050180">
    <property type="entry name" value="RNR_Ribonuclease"/>
</dbReference>
<evidence type="ECO:0000313" key="2">
    <source>
        <dbReference type="EMBL" id="QHT05940.1"/>
    </source>
</evidence>
<accession>A0A6C0CQ07</accession>
<evidence type="ECO:0000259" key="1">
    <source>
        <dbReference type="SMART" id="SM00955"/>
    </source>
</evidence>
<dbReference type="PANTHER" id="PTHR23355">
    <property type="entry name" value="RIBONUCLEASE"/>
    <property type="match status" value="1"/>
</dbReference>
<dbReference type="SMART" id="SM00955">
    <property type="entry name" value="RNB"/>
    <property type="match status" value="1"/>
</dbReference>
<proteinExistence type="predicted"/>
<dbReference type="SUPFAM" id="SSF50249">
    <property type="entry name" value="Nucleic acid-binding proteins"/>
    <property type="match status" value="1"/>
</dbReference>
<organism evidence="2">
    <name type="scientific">viral metagenome</name>
    <dbReference type="NCBI Taxonomy" id="1070528"/>
    <lineage>
        <taxon>unclassified sequences</taxon>
        <taxon>metagenomes</taxon>
        <taxon>organismal metagenomes</taxon>
    </lineage>
</organism>
<reference evidence="2" key="1">
    <citation type="journal article" date="2020" name="Nature">
        <title>Giant virus diversity and host interactions through global metagenomics.</title>
        <authorList>
            <person name="Schulz F."/>
            <person name="Roux S."/>
            <person name="Paez-Espino D."/>
            <person name="Jungbluth S."/>
            <person name="Walsh D.A."/>
            <person name="Denef V.J."/>
            <person name="McMahon K.D."/>
            <person name="Konstantinidis K.T."/>
            <person name="Eloe-Fadrosh E.A."/>
            <person name="Kyrpides N.C."/>
            <person name="Woyke T."/>
        </authorList>
    </citation>
    <scope>NUCLEOTIDE SEQUENCE</scope>
    <source>
        <strain evidence="2">GVMAG-M-3300021425-14</strain>
    </source>
</reference>
<dbReference type="Pfam" id="PF17849">
    <property type="entry name" value="OB_Dis3"/>
    <property type="match status" value="1"/>
</dbReference>
<name>A0A6C0CQ07_9ZZZZ</name>
<sequence>MIYKIKIENRDYTQWGIIEKNSTKEIKIDNIDPIKNKLFNQDVFTVEDNKTKLLHSTTRSMKSIPGVIILKDNKTYGKKGKKYYYKCIPDDKRFPIFLVAHKNVVTFNKVKKNKYITFKFLNWDGKFPIGMIQHVIGEIDNLNNFYEYQLYCKSLYASIQDFTKKTMKVLRERSEEEFVDHINKKYPNIEQRHNLNIFTIDPKTSKDFDDAASIQETDDRYIISIYIANVAIWLDTMSLWESFTRRVSTIYLPDRKRPMLPTILSDGVCSLVEERKRFALTMDIIIDKNTNEILDFKFLNSCITVKKNLRYDTQEMEDYKDYKKLLNVVKIMNKNFKYVENINTCHDLIAYLMILMNYKCAQKFVENKKGLFRGAELNKTFVVPENASSGIQKFLKMWNSFGGVYMLFPNLKSHDMLDLDAYIHITSPIRRLPDLLNIIEIMDILGLMKMSKQSKEFYDGWTNEKNIEYINQTIRSIRKVQNNCSLLNMLTENKDLINKEFTGYMFEKIKRNDDLFQYMVYIEELNMVKRYTSRHDIPNETSQIFKLYIFSDEIRAQKKIRLELMVLPIVASQTTNSTVVLT</sequence>
<dbReference type="PANTHER" id="PTHR23355:SF9">
    <property type="entry name" value="DIS3-LIKE EXONUCLEASE 2"/>
    <property type="match status" value="1"/>
</dbReference>
<feature type="domain" description="RNB" evidence="1">
    <location>
        <begin position="189"/>
        <end position="447"/>
    </location>
</feature>
<dbReference type="EMBL" id="MN739461">
    <property type="protein sequence ID" value="QHT05940.1"/>
    <property type="molecule type" value="Genomic_DNA"/>
</dbReference>
<dbReference type="InterPro" id="IPR012340">
    <property type="entry name" value="NA-bd_OB-fold"/>
</dbReference>
<dbReference type="InterPro" id="IPR001900">
    <property type="entry name" value="RNase_II/R"/>
</dbReference>
<dbReference type="GO" id="GO:0003723">
    <property type="term" value="F:RNA binding"/>
    <property type="evidence" value="ECO:0007669"/>
    <property type="project" value="InterPro"/>
</dbReference>
<dbReference type="GO" id="GO:0006402">
    <property type="term" value="P:mRNA catabolic process"/>
    <property type="evidence" value="ECO:0007669"/>
    <property type="project" value="TreeGrafter"/>
</dbReference>
<dbReference type="InterPro" id="IPR041505">
    <property type="entry name" value="Dis3_CSD2"/>
</dbReference>